<dbReference type="KEGG" id="bcom:BAUCODRAFT_479377"/>
<proteinExistence type="predicted"/>
<sequence>MRTLYPPQPETPLRQDLSGSLRCAFQTLTTSSTSPIRHGRNAILQRCGRHLPILCALRCVTQCKLDAYGNALLPRFHAAVCFASRFPFLSLLAAVLTKPDIGSIIQHFCCTTYHLSPIFILRELPAELSTSCHNILHLAKHRTLLCKACFRSPFSHRNLPCHGWRRCCLSSSLRELDWRLLRHCSDVEQS</sequence>
<dbReference type="EMBL" id="KB445555">
    <property type="protein sequence ID" value="EMC96531.1"/>
    <property type="molecule type" value="Genomic_DNA"/>
</dbReference>
<evidence type="ECO:0000313" key="1">
    <source>
        <dbReference type="EMBL" id="EMC96531.1"/>
    </source>
</evidence>
<gene>
    <name evidence="1" type="ORF">BAUCODRAFT_479377</name>
</gene>
<dbReference type="GeneID" id="19114742"/>
<dbReference type="HOGENOM" id="CLU_1427745_0_0_1"/>
<dbReference type="RefSeq" id="XP_007676559.1">
    <property type="nucleotide sequence ID" value="XM_007678369.1"/>
</dbReference>
<name>M2MIQ5_BAUPA</name>
<protein>
    <submittedName>
        <fullName evidence="1">Uncharacterized protein</fullName>
    </submittedName>
</protein>
<accession>M2MIQ5</accession>
<evidence type="ECO:0000313" key="2">
    <source>
        <dbReference type="Proteomes" id="UP000011761"/>
    </source>
</evidence>
<keyword evidence="2" id="KW-1185">Reference proteome</keyword>
<reference evidence="1 2" key="1">
    <citation type="journal article" date="2012" name="PLoS Pathog.">
        <title>Diverse lifestyles and strategies of plant pathogenesis encoded in the genomes of eighteen Dothideomycetes fungi.</title>
        <authorList>
            <person name="Ohm R.A."/>
            <person name="Feau N."/>
            <person name="Henrissat B."/>
            <person name="Schoch C.L."/>
            <person name="Horwitz B.A."/>
            <person name="Barry K.W."/>
            <person name="Condon B.J."/>
            <person name="Copeland A.C."/>
            <person name="Dhillon B."/>
            <person name="Glaser F."/>
            <person name="Hesse C.N."/>
            <person name="Kosti I."/>
            <person name="LaButti K."/>
            <person name="Lindquist E.A."/>
            <person name="Lucas S."/>
            <person name="Salamov A.A."/>
            <person name="Bradshaw R.E."/>
            <person name="Ciuffetti L."/>
            <person name="Hamelin R.C."/>
            <person name="Kema G.H.J."/>
            <person name="Lawrence C."/>
            <person name="Scott J.A."/>
            <person name="Spatafora J.W."/>
            <person name="Turgeon B.G."/>
            <person name="de Wit P.J.G.M."/>
            <person name="Zhong S."/>
            <person name="Goodwin S.B."/>
            <person name="Grigoriev I.V."/>
        </authorList>
    </citation>
    <scope>NUCLEOTIDE SEQUENCE [LARGE SCALE GENOMIC DNA]</scope>
    <source>
        <strain evidence="1 2">UAMH 10762</strain>
    </source>
</reference>
<dbReference type="Proteomes" id="UP000011761">
    <property type="component" value="Unassembled WGS sequence"/>
</dbReference>
<organism evidence="1 2">
    <name type="scientific">Baudoinia panamericana (strain UAMH 10762)</name>
    <name type="common">Angels' share fungus</name>
    <name type="synonym">Baudoinia compniacensis (strain UAMH 10762)</name>
    <dbReference type="NCBI Taxonomy" id="717646"/>
    <lineage>
        <taxon>Eukaryota</taxon>
        <taxon>Fungi</taxon>
        <taxon>Dikarya</taxon>
        <taxon>Ascomycota</taxon>
        <taxon>Pezizomycotina</taxon>
        <taxon>Dothideomycetes</taxon>
        <taxon>Dothideomycetidae</taxon>
        <taxon>Mycosphaerellales</taxon>
        <taxon>Teratosphaeriaceae</taxon>
        <taxon>Baudoinia</taxon>
    </lineage>
</organism>
<dbReference type="AlphaFoldDB" id="M2MIQ5"/>